<dbReference type="RefSeq" id="WP_119892864.1">
    <property type="nucleotide sequence ID" value="NZ_CP032419.1"/>
</dbReference>
<organism evidence="5 6">
    <name type="scientific">Pseudomonas cavernae</name>
    <dbReference type="NCBI Taxonomy" id="2320867"/>
    <lineage>
        <taxon>Bacteria</taxon>
        <taxon>Pseudomonadati</taxon>
        <taxon>Pseudomonadota</taxon>
        <taxon>Gammaproteobacteria</taxon>
        <taxon>Pseudomonadales</taxon>
        <taxon>Pseudomonadaceae</taxon>
        <taxon>Pseudomonas</taxon>
    </lineage>
</organism>
<dbReference type="KEGG" id="pcav:D3880_07555"/>
<dbReference type="Gene3D" id="1.20.58.2200">
    <property type="match status" value="1"/>
</dbReference>
<dbReference type="PROSITE" id="PS51782">
    <property type="entry name" value="LYSM"/>
    <property type="match status" value="1"/>
</dbReference>
<keyword evidence="1" id="KW-0175">Coiled coil</keyword>
<keyword evidence="3" id="KW-0472">Membrane</keyword>
<evidence type="ECO:0000256" key="1">
    <source>
        <dbReference type="SAM" id="Coils"/>
    </source>
</evidence>
<accession>A0A385Z418</accession>
<feature type="coiled-coil region" evidence="1">
    <location>
        <begin position="245"/>
        <end position="307"/>
    </location>
</feature>
<name>A0A385Z418_9PSED</name>
<dbReference type="InterPro" id="IPR036779">
    <property type="entry name" value="LysM_dom_sf"/>
</dbReference>
<keyword evidence="6" id="KW-1185">Reference proteome</keyword>
<dbReference type="InterPro" id="IPR057840">
    <property type="entry name" value="FimV_N"/>
</dbReference>
<dbReference type="Gene3D" id="3.10.350.10">
    <property type="entry name" value="LysM domain"/>
    <property type="match status" value="1"/>
</dbReference>
<evidence type="ECO:0000259" key="4">
    <source>
        <dbReference type="PROSITE" id="PS51782"/>
    </source>
</evidence>
<dbReference type="InterPro" id="IPR020011">
    <property type="entry name" value="FimV_C"/>
</dbReference>
<evidence type="ECO:0000256" key="3">
    <source>
        <dbReference type="SAM" id="Phobius"/>
    </source>
</evidence>
<dbReference type="InterPro" id="IPR018392">
    <property type="entry name" value="LysM"/>
</dbReference>
<dbReference type="Proteomes" id="UP000265560">
    <property type="component" value="Chromosome"/>
</dbReference>
<gene>
    <name evidence="5" type="ORF">D3880_07555</name>
</gene>
<evidence type="ECO:0000256" key="2">
    <source>
        <dbReference type="SAM" id="MobiDB-lite"/>
    </source>
</evidence>
<proteinExistence type="predicted"/>
<feature type="region of interest" description="Disordered" evidence="2">
    <location>
        <begin position="216"/>
        <end position="243"/>
    </location>
</feature>
<evidence type="ECO:0000313" key="6">
    <source>
        <dbReference type="Proteomes" id="UP000265560"/>
    </source>
</evidence>
<dbReference type="InterPro" id="IPR038440">
    <property type="entry name" value="FimV_C_sf"/>
</dbReference>
<feature type="domain" description="LysM" evidence="4">
    <location>
        <begin position="149"/>
        <end position="206"/>
    </location>
</feature>
<dbReference type="Pfam" id="PF25800">
    <property type="entry name" value="FimV_N"/>
    <property type="match status" value="1"/>
</dbReference>
<dbReference type="EMBL" id="CP032419">
    <property type="protein sequence ID" value="AYC32242.1"/>
    <property type="molecule type" value="Genomic_DNA"/>
</dbReference>
<dbReference type="NCBIfam" id="TIGR03504">
    <property type="entry name" value="FimV_Cterm"/>
    <property type="match status" value="1"/>
</dbReference>
<evidence type="ECO:0000313" key="5">
    <source>
        <dbReference type="EMBL" id="AYC32242.1"/>
    </source>
</evidence>
<sequence length="677" mass="71889">MASALGLGDISLHSALNQPLDAQIQLLEPGDLSSHEVIVRLASPDTYERLGVERFLFLNDLRFTPVLRGRGSVIRVVSSKPVREPYLNFIVEVVRPNGHLLREYTLLLDPPGSAAYNALAAPQPLPAPVAQAPRREPTPRPAPAAVQGKQYAVRAGDSLWSIARRVRAADSPLSLPELIQGIHALNPRAFVGGDSDRLIAGKTLLLPDAAMPHESAAAVVTPAEQNSEPAAASAPPPAPADTASLQQLSEAQRRLEQELANQATENLQLQQGIAELHLKLGSLEQQLSSKDQQVAELQAQLAQADRQAPAGSQVEAPASTAAAPAVAQQPAAPASKGFSLAWLGALLALLVGALLPLLLRRRQRAQPQPAEPMPQAPVTAEEPLLLEQIRPATPTLAVAPVRNPAAPTDAIEGADLYIAYGRYGAALSLLRKAAHKQPQRTEVQLRLLDVLGQMGDAAGFSRQLAVLAGLGVGTALIEPIQARYPQLESAAPGAELDDAVLLPDEPPAAAAQPAEAADEFPLNLDDLTLDADWDLVSPFASEQTPRGKSATERSVLLDADFHSNLDELPEVQELTMDADSLSPFGEPLLIDAVPSDETLDEEFLDVFADPELNQAQAPSGDLEHLAGDQSNMAKLDLALAYIDQGDMDSACDILNEVISDGNLLQKQEARALLARIA</sequence>
<keyword evidence="3" id="KW-0812">Transmembrane</keyword>
<protein>
    <submittedName>
        <fullName evidence="5">Peptidoglycan-binding protein LysM</fullName>
    </submittedName>
</protein>
<dbReference type="CDD" id="cd00118">
    <property type="entry name" value="LysM"/>
    <property type="match status" value="1"/>
</dbReference>
<reference evidence="6" key="1">
    <citation type="submission" date="2018-09" db="EMBL/GenBank/DDBJ databases">
        <authorList>
            <person name="Zhu H."/>
        </authorList>
    </citation>
    <scope>NUCLEOTIDE SEQUENCE [LARGE SCALE GENOMIC DNA]</scope>
    <source>
        <strain evidence="6">K2W31S-8</strain>
    </source>
</reference>
<dbReference type="AlphaFoldDB" id="A0A385Z418"/>
<feature type="transmembrane region" description="Helical" evidence="3">
    <location>
        <begin position="340"/>
        <end position="359"/>
    </location>
</feature>
<keyword evidence="3" id="KW-1133">Transmembrane helix</keyword>
<dbReference type="OrthoDB" id="5298707at2"/>
<feature type="region of interest" description="Disordered" evidence="2">
    <location>
        <begin position="127"/>
        <end position="148"/>
    </location>
</feature>